<comment type="pathway">
    <text evidence="1">Protein modification; protein glycosylation.</text>
</comment>
<evidence type="ECO:0000256" key="1">
    <source>
        <dbReference type="ARBA" id="ARBA00004922"/>
    </source>
</evidence>
<dbReference type="EMBL" id="CAJVQB010030908">
    <property type="protein sequence ID" value="CAG8816196.1"/>
    <property type="molecule type" value="Genomic_DNA"/>
</dbReference>
<dbReference type="PANTHER" id="PTHR11929:SF194">
    <property type="entry name" value="ALPHA-(1,3)-FUCOSYLTRANSFERASE 10"/>
    <property type="match status" value="1"/>
</dbReference>
<evidence type="ECO:0000259" key="6">
    <source>
        <dbReference type="Pfam" id="PF00852"/>
    </source>
</evidence>
<dbReference type="Gene3D" id="3.40.50.11660">
    <property type="entry name" value="Glycosyl transferase family 10, C-terminal domain"/>
    <property type="match status" value="1"/>
</dbReference>
<dbReference type="InterPro" id="IPR055270">
    <property type="entry name" value="Glyco_tran_10_C"/>
</dbReference>
<comment type="subcellular location">
    <subcellularLocation>
        <location evidence="5">Golgi apparatus</location>
        <location evidence="5">Golgi stack membrane</location>
        <topology evidence="5">Single-pass type II membrane protein</topology>
    </subcellularLocation>
</comment>
<proteinExistence type="inferred from homology"/>
<evidence type="ECO:0000256" key="2">
    <source>
        <dbReference type="ARBA" id="ARBA00008919"/>
    </source>
</evidence>
<dbReference type="PANTHER" id="PTHR11929">
    <property type="entry name" value="ALPHA- 1,3 -FUCOSYLTRANSFERASE"/>
    <property type="match status" value="1"/>
</dbReference>
<protein>
    <recommendedName>
        <fullName evidence="5">Fucosyltransferase</fullName>
        <ecNumber evidence="5">2.4.1.-</ecNumber>
    </recommendedName>
</protein>
<name>A0ABN7W4C1_GIGMA</name>
<keyword evidence="5" id="KW-0812">Transmembrane</keyword>
<comment type="similarity">
    <text evidence="2 5">Belongs to the glycosyltransferase 10 family.</text>
</comment>
<keyword evidence="3 5" id="KW-0328">Glycosyltransferase</keyword>
<dbReference type="InterPro" id="IPR001503">
    <property type="entry name" value="Glyco_trans_10"/>
</dbReference>
<dbReference type="Proteomes" id="UP000789901">
    <property type="component" value="Unassembled WGS sequence"/>
</dbReference>
<evidence type="ECO:0000256" key="4">
    <source>
        <dbReference type="ARBA" id="ARBA00022679"/>
    </source>
</evidence>
<comment type="caution">
    <text evidence="7">The sequence shown here is derived from an EMBL/GenBank/DDBJ whole genome shotgun (WGS) entry which is preliminary data.</text>
</comment>
<evidence type="ECO:0000256" key="3">
    <source>
        <dbReference type="ARBA" id="ARBA00022676"/>
    </source>
</evidence>
<keyword evidence="8" id="KW-1185">Reference proteome</keyword>
<dbReference type="EC" id="2.4.1.-" evidence="5"/>
<sequence>NKTNEEILVNKTNEKTTKLSWTPFTSDYLTSSCEKLPPQKPRKFFLEGPKSRELTIFTWHYLTWAEVASISWESVSQELCPYPPELSQLFQQIFTTFARRSIPNLSEWPRGYAPCWFWNLQSEEWKTCASGVKYRLTSNYTQWRDADIIYLDYPFFFRIYEPPYYSTSQMPPRKAGQVWWLRFPDEGLGYYWFVGLETFRSIFDMTMGSPAKIFDIFQPTYGMPEKNITEFYKIHTPFDKNLDVLVAYMASNCNSQNNRDDYVEKLMQHITVHSFGKCLHNQEVPDDIRGKYGLKKGDTAHWKKYMYELKKDILMRYKFVLAFENSNCEGYVTEKVYDPLLVDAIPIYMGAPDIDDYVPPHSIIKVTDFKNVEDLANYINEVANNQTLYDSYFEWKKDKTHKSFCKICRQSKESLCRFLERAVWVD</sequence>
<keyword evidence="5" id="KW-0333">Golgi apparatus</keyword>
<reference evidence="7 8" key="1">
    <citation type="submission" date="2021-06" db="EMBL/GenBank/DDBJ databases">
        <authorList>
            <person name="Kallberg Y."/>
            <person name="Tangrot J."/>
            <person name="Rosling A."/>
        </authorList>
    </citation>
    <scope>NUCLEOTIDE SEQUENCE [LARGE SCALE GENOMIC DNA]</scope>
    <source>
        <strain evidence="7 8">120-4 pot B 10/14</strain>
    </source>
</reference>
<feature type="domain" description="Fucosyltransferase C-terminal" evidence="6">
    <location>
        <begin position="245"/>
        <end position="417"/>
    </location>
</feature>
<organism evidence="7 8">
    <name type="scientific">Gigaspora margarita</name>
    <dbReference type="NCBI Taxonomy" id="4874"/>
    <lineage>
        <taxon>Eukaryota</taxon>
        <taxon>Fungi</taxon>
        <taxon>Fungi incertae sedis</taxon>
        <taxon>Mucoromycota</taxon>
        <taxon>Glomeromycotina</taxon>
        <taxon>Glomeromycetes</taxon>
        <taxon>Diversisporales</taxon>
        <taxon>Gigasporaceae</taxon>
        <taxon>Gigaspora</taxon>
    </lineage>
</organism>
<evidence type="ECO:0000313" key="7">
    <source>
        <dbReference type="EMBL" id="CAG8816196.1"/>
    </source>
</evidence>
<feature type="non-terminal residue" evidence="7">
    <location>
        <position position="1"/>
    </location>
</feature>
<evidence type="ECO:0000256" key="5">
    <source>
        <dbReference type="RuleBase" id="RU003832"/>
    </source>
</evidence>
<accession>A0ABN7W4C1</accession>
<keyword evidence="5" id="KW-0472">Membrane</keyword>
<gene>
    <name evidence="7" type="ORF">GMARGA_LOCUS26474</name>
</gene>
<dbReference type="SUPFAM" id="SSF53756">
    <property type="entry name" value="UDP-Glycosyltransferase/glycogen phosphorylase"/>
    <property type="match status" value="1"/>
</dbReference>
<dbReference type="InterPro" id="IPR038577">
    <property type="entry name" value="GT10-like_C_sf"/>
</dbReference>
<dbReference type="Pfam" id="PF00852">
    <property type="entry name" value="Glyco_transf_10"/>
    <property type="match status" value="1"/>
</dbReference>
<keyword evidence="4 5" id="KW-0808">Transferase</keyword>
<evidence type="ECO:0000313" key="8">
    <source>
        <dbReference type="Proteomes" id="UP000789901"/>
    </source>
</evidence>